<name>A0A1F7FK50_UNCRA</name>
<sequence length="363" mass="40463">MTKVRLGIIGMGGMGTEHFKFLQNIEHIEITALCDVDDTRIAFFQGKKFDDHHKLIMSGAVDAVLIATLHYAHTQAAIDALQNGLHVLVEKPIAVHVNDAKKMIAAHTDKKLKFAAMFNLRTNPVFQKMKHLVVSGELGEIRRTNWIVTNWFRSYAYYASSSWRATWKGEGGGVLLNQCPHNLDLLQWITGMPQKVTSFIGLGKYHDIEVEDEVNAFMEYENDATGVFITTTAEAPGTNRFEIAGERGKLVLEHGKLHFTRNEVETAHFSKTTDLCFGAPPVWEIDIPVNSTGEQHTGIHKNFRDAILHDVPLIAPAEEGIKSLELGNAMLLSGLRKKTVELPLDGDAYAHQLQKLIDSSLNT</sequence>
<evidence type="ECO:0000313" key="3">
    <source>
        <dbReference type="EMBL" id="OGK07040.1"/>
    </source>
</evidence>
<dbReference type="SUPFAM" id="SSF51735">
    <property type="entry name" value="NAD(P)-binding Rossmann-fold domains"/>
    <property type="match status" value="1"/>
</dbReference>
<dbReference type="EMBL" id="MFYX01000015">
    <property type="protein sequence ID" value="OGK07040.1"/>
    <property type="molecule type" value="Genomic_DNA"/>
</dbReference>
<feature type="domain" description="GFO/IDH/MocA-like oxidoreductase" evidence="2">
    <location>
        <begin position="126"/>
        <end position="250"/>
    </location>
</feature>
<dbReference type="InterPro" id="IPR036291">
    <property type="entry name" value="NAD(P)-bd_dom_sf"/>
</dbReference>
<protein>
    <submittedName>
        <fullName evidence="3">Oxidoreductase</fullName>
    </submittedName>
</protein>
<evidence type="ECO:0000259" key="1">
    <source>
        <dbReference type="Pfam" id="PF01408"/>
    </source>
</evidence>
<feature type="domain" description="Gfo/Idh/MocA-like oxidoreductase N-terminal" evidence="1">
    <location>
        <begin position="5"/>
        <end position="114"/>
    </location>
</feature>
<dbReference type="Proteomes" id="UP000179243">
    <property type="component" value="Unassembled WGS sequence"/>
</dbReference>
<dbReference type="Pfam" id="PF01408">
    <property type="entry name" value="GFO_IDH_MocA"/>
    <property type="match status" value="1"/>
</dbReference>
<dbReference type="SUPFAM" id="SSF55347">
    <property type="entry name" value="Glyceraldehyde-3-phosphate dehydrogenase-like, C-terminal domain"/>
    <property type="match status" value="1"/>
</dbReference>
<dbReference type="InterPro" id="IPR000683">
    <property type="entry name" value="Gfo/Idh/MocA-like_OxRdtase_N"/>
</dbReference>
<dbReference type="Gene3D" id="3.30.360.10">
    <property type="entry name" value="Dihydrodipicolinate Reductase, domain 2"/>
    <property type="match status" value="1"/>
</dbReference>
<dbReference type="PANTHER" id="PTHR43249:SF1">
    <property type="entry name" value="D-GLUCOSIDE 3-DEHYDROGENASE"/>
    <property type="match status" value="1"/>
</dbReference>
<evidence type="ECO:0000313" key="4">
    <source>
        <dbReference type="Proteomes" id="UP000179243"/>
    </source>
</evidence>
<accession>A0A1F7FK50</accession>
<proteinExistence type="predicted"/>
<dbReference type="Pfam" id="PF22725">
    <property type="entry name" value="GFO_IDH_MocA_C3"/>
    <property type="match status" value="1"/>
</dbReference>
<reference evidence="3 4" key="1">
    <citation type="journal article" date="2016" name="Nat. Commun.">
        <title>Thousands of microbial genomes shed light on interconnected biogeochemical processes in an aquifer system.</title>
        <authorList>
            <person name="Anantharaman K."/>
            <person name="Brown C.T."/>
            <person name="Hug L.A."/>
            <person name="Sharon I."/>
            <person name="Castelle C.J."/>
            <person name="Probst A.J."/>
            <person name="Thomas B.C."/>
            <person name="Singh A."/>
            <person name="Wilkins M.J."/>
            <person name="Karaoz U."/>
            <person name="Brodie E.L."/>
            <person name="Williams K.H."/>
            <person name="Hubbard S.S."/>
            <person name="Banfield J.F."/>
        </authorList>
    </citation>
    <scope>NUCLEOTIDE SEQUENCE [LARGE SCALE GENOMIC DNA]</scope>
</reference>
<comment type="caution">
    <text evidence="3">The sequence shown here is derived from an EMBL/GenBank/DDBJ whole genome shotgun (WGS) entry which is preliminary data.</text>
</comment>
<dbReference type="AlphaFoldDB" id="A0A1F7FK50"/>
<dbReference type="PANTHER" id="PTHR43249">
    <property type="entry name" value="UDP-N-ACETYL-2-AMINO-2-DEOXY-D-GLUCURONATE OXIDASE"/>
    <property type="match status" value="1"/>
</dbReference>
<gene>
    <name evidence="3" type="ORF">A2519_13790</name>
</gene>
<dbReference type="InterPro" id="IPR055170">
    <property type="entry name" value="GFO_IDH_MocA-like_dom"/>
</dbReference>
<dbReference type="GO" id="GO:0000166">
    <property type="term" value="F:nucleotide binding"/>
    <property type="evidence" value="ECO:0007669"/>
    <property type="project" value="InterPro"/>
</dbReference>
<dbReference type="InterPro" id="IPR052515">
    <property type="entry name" value="Gfo/Idh/MocA_Oxidoreductase"/>
</dbReference>
<organism evidence="3 4">
    <name type="scientific">Candidatus Raymondbacteria bacterium RIFOXYD12_FULL_49_13</name>
    <dbReference type="NCBI Taxonomy" id="1817890"/>
    <lineage>
        <taxon>Bacteria</taxon>
        <taxon>Raymondiibacteriota</taxon>
    </lineage>
</organism>
<dbReference type="Gene3D" id="3.40.50.720">
    <property type="entry name" value="NAD(P)-binding Rossmann-like Domain"/>
    <property type="match status" value="1"/>
</dbReference>
<evidence type="ECO:0000259" key="2">
    <source>
        <dbReference type="Pfam" id="PF22725"/>
    </source>
</evidence>